<dbReference type="Pfam" id="PF07859">
    <property type="entry name" value="Abhydrolase_3"/>
    <property type="match status" value="1"/>
</dbReference>
<organism evidence="2 4">
    <name type="scientific">Carya illinoinensis</name>
    <name type="common">Pecan</name>
    <dbReference type="NCBI Taxonomy" id="32201"/>
    <lineage>
        <taxon>Eukaryota</taxon>
        <taxon>Viridiplantae</taxon>
        <taxon>Streptophyta</taxon>
        <taxon>Embryophyta</taxon>
        <taxon>Tracheophyta</taxon>
        <taxon>Spermatophyta</taxon>
        <taxon>Magnoliopsida</taxon>
        <taxon>eudicotyledons</taxon>
        <taxon>Gunneridae</taxon>
        <taxon>Pentapetalae</taxon>
        <taxon>rosids</taxon>
        <taxon>fabids</taxon>
        <taxon>Fagales</taxon>
        <taxon>Juglandaceae</taxon>
        <taxon>Carya</taxon>
    </lineage>
</organism>
<feature type="domain" description="Alpha/beta hydrolase fold-3" evidence="1">
    <location>
        <begin position="76"/>
        <end position="174"/>
    </location>
</feature>
<dbReference type="AlphaFoldDB" id="A0A8T1QFQ8"/>
<proteinExistence type="predicted"/>
<dbReference type="InterPro" id="IPR050466">
    <property type="entry name" value="Carboxylest/Gibb_receptor"/>
</dbReference>
<dbReference type="GO" id="GO:0016787">
    <property type="term" value="F:hydrolase activity"/>
    <property type="evidence" value="ECO:0007669"/>
    <property type="project" value="InterPro"/>
</dbReference>
<dbReference type="PANTHER" id="PTHR23024">
    <property type="entry name" value="ARYLACETAMIDE DEACETYLASE"/>
    <property type="match status" value="1"/>
</dbReference>
<dbReference type="EMBL" id="CM031813">
    <property type="protein sequence ID" value="KAG6653111.1"/>
    <property type="molecule type" value="Genomic_DNA"/>
</dbReference>
<protein>
    <recommendedName>
        <fullName evidence="1">Alpha/beta hydrolase fold-3 domain-containing protein</fullName>
    </recommendedName>
</protein>
<dbReference type="Proteomes" id="UP000811609">
    <property type="component" value="Chromosome 5"/>
</dbReference>
<gene>
    <name evidence="2" type="ORF">CIPAW_05G052500</name>
    <name evidence="3" type="ORF">I3842_05G052600</name>
</gene>
<reference evidence="3" key="2">
    <citation type="submission" date="2021-01" db="EMBL/GenBank/DDBJ databases">
        <authorList>
            <person name="Lovell J.T."/>
            <person name="Bentley N."/>
            <person name="Bhattarai G."/>
            <person name="Jenkins J.W."/>
            <person name="Sreedasyam A."/>
            <person name="Alarcon Y."/>
            <person name="Bock C."/>
            <person name="Boston L."/>
            <person name="Carlson J."/>
            <person name="Cervantes K."/>
            <person name="Clermont K."/>
            <person name="Krom N."/>
            <person name="Kubenka K."/>
            <person name="Mamidi S."/>
            <person name="Mattison C."/>
            <person name="Monteros M."/>
            <person name="Pisani C."/>
            <person name="Plott C."/>
            <person name="Rajasekar S."/>
            <person name="Rhein H.S."/>
            <person name="Rohla C."/>
            <person name="Song M."/>
            <person name="Hilaire R.S."/>
            <person name="Shu S."/>
            <person name="Wells L."/>
            <person name="Wang X."/>
            <person name="Webber J."/>
            <person name="Heerema R.J."/>
            <person name="Klein P."/>
            <person name="Conner P."/>
            <person name="Grauke L."/>
            <person name="Grimwood J."/>
            <person name="Schmutz J."/>
            <person name="Randall J.J."/>
        </authorList>
    </citation>
    <scope>NUCLEOTIDE SEQUENCE</scope>
    <source>
        <tissue evidence="3">Leaf</tissue>
    </source>
</reference>
<reference evidence="2" key="1">
    <citation type="submission" date="2020-12" db="EMBL/GenBank/DDBJ databases">
        <title>WGS assembly of Carya illinoinensis cv. Pawnee.</title>
        <authorList>
            <person name="Platts A."/>
            <person name="Shu S."/>
            <person name="Wright S."/>
            <person name="Barry K."/>
            <person name="Edger P."/>
            <person name="Pires J.C."/>
            <person name="Schmutz J."/>
        </authorList>
    </citation>
    <scope>NUCLEOTIDE SEQUENCE</scope>
    <source>
        <tissue evidence="2">Leaf</tissue>
    </source>
</reference>
<sequence length="272" mass="29785">MDSGSSSEVALEFLPYFCAYKDGRVERFFGTNVVPPSIDSHGGTATKDVQIVQETGLIAPPCPSLLSWRGLLHGFASLVAEANIVAVSVAYRLAKEHPVPIGYEDSWVALRWVASHFTGEGPEAWLREHVDFQHVFLAGDSMGGNIVHNMATRAGVEGLPGVRLLGICLVHPYFARKETVGTCVADRLWLFSCPATSGLGCSRVLIFIAEKDETRDNGLFYYETLRMSGWGGVVEIVEADGEEHVFHLFRPNCEKALALLKKLASFIDQDNA</sequence>
<dbReference type="EMBL" id="CM031829">
    <property type="protein sequence ID" value="KAG6711433.1"/>
    <property type="molecule type" value="Genomic_DNA"/>
</dbReference>
<evidence type="ECO:0000313" key="4">
    <source>
        <dbReference type="Proteomes" id="UP000811609"/>
    </source>
</evidence>
<evidence type="ECO:0000259" key="1">
    <source>
        <dbReference type="Pfam" id="PF07859"/>
    </source>
</evidence>
<comment type="caution">
    <text evidence="2">The sequence shown here is derived from an EMBL/GenBank/DDBJ whole genome shotgun (WGS) entry which is preliminary data.</text>
</comment>
<keyword evidence="4" id="KW-1185">Reference proteome</keyword>
<accession>A0A8T1QFQ8</accession>
<dbReference type="InterPro" id="IPR013094">
    <property type="entry name" value="AB_hydrolase_3"/>
</dbReference>
<dbReference type="PANTHER" id="PTHR23024:SF257">
    <property type="entry name" value="ALPHA_BETA HYDROLASE FOLD-3 DOMAIN-CONTAINING PROTEIN"/>
    <property type="match status" value="1"/>
</dbReference>
<evidence type="ECO:0000313" key="2">
    <source>
        <dbReference type="EMBL" id="KAG6653111.1"/>
    </source>
</evidence>
<name>A0A8T1QFQ8_CARIL</name>
<dbReference type="Proteomes" id="UP000811246">
    <property type="component" value="Chromosome 5"/>
</dbReference>
<evidence type="ECO:0000313" key="3">
    <source>
        <dbReference type="EMBL" id="KAG6711433.1"/>
    </source>
</evidence>